<evidence type="ECO:0000313" key="3">
    <source>
        <dbReference type="Proteomes" id="UP001285908"/>
    </source>
</evidence>
<dbReference type="AlphaFoldDB" id="A0AAJ0IAC0"/>
<dbReference type="RefSeq" id="XP_062694270.1">
    <property type="nucleotide sequence ID" value="XM_062832007.1"/>
</dbReference>
<reference evidence="2 3" key="1">
    <citation type="journal article" date="2023" name="Mol. Phylogenet. Evol.">
        <title>Genome-scale phylogeny and comparative genomics of the fungal order Sordariales.</title>
        <authorList>
            <person name="Hensen N."/>
            <person name="Bonometti L."/>
            <person name="Westerberg I."/>
            <person name="Brannstrom I.O."/>
            <person name="Guillou S."/>
            <person name="Cros-Aarteil S."/>
            <person name="Calhoun S."/>
            <person name="Haridas S."/>
            <person name="Kuo A."/>
            <person name="Mondo S."/>
            <person name="Pangilinan J."/>
            <person name="Riley R."/>
            <person name="LaButti K."/>
            <person name="Andreopoulos B."/>
            <person name="Lipzen A."/>
            <person name="Chen C."/>
            <person name="Yan M."/>
            <person name="Daum C."/>
            <person name="Ng V."/>
            <person name="Clum A."/>
            <person name="Steindorff A."/>
            <person name="Ohm R.A."/>
            <person name="Martin F."/>
            <person name="Silar P."/>
            <person name="Natvig D.O."/>
            <person name="Lalanne C."/>
            <person name="Gautier V."/>
            <person name="Ament-Velasquez S.L."/>
            <person name="Kruys A."/>
            <person name="Hutchinson M.I."/>
            <person name="Powell A.J."/>
            <person name="Barry K."/>
            <person name="Miller A.N."/>
            <person name="Grigoriev I.V."/>
            <person name="Debuchy R."/>
            <person name="Gladieux P."/>
            <person name="Hiltunen Thoren M."/>
            <person name="Johannesson H."/>
        </authorList>
    </citation>
    <scope>NUCLEOTIDE SEQUENCE [LARGE SCALE GENOMIC DNA]</scope>
    <source>
        <strain evidence="2 3">FGSC 10403</strain>
    </source>
</reference>
<evidence type="ECO:0000313" key="2">
    <source>
        <dbReference type="EMBL" id="KAK3494841.1"/>
    </source>
</evidence>
<sequence>MPLTLGAIAMLSRLLPSSSRRNPRYTTLYTSLLVARQSAPLRSPTAQPDGTISRPHQVYTRKKEVDSDRFHTRINLNPHTHPGAPVSVRLPRPTLPCI</sequence>
<proteinExistence type="predicted"/>
<dbReference type="Proteomes" id="UP001285908">
    <property type="component" value="Unassembled WGS sequence"/>
</dbReference>
<dbReference type="GeneID" id="87869629"/>
<keyword evidence="3" id="KW-1185">Reference proteome</keyword>
<dbReference type="EMBL" id="JAULSX010000003">
    <property type="protein sequence ID" value="KAK3494841.1"/>
    <property type="molecule type" value="Genomic_DNA"/>
</dbReference>
<name>A0AAJ0IAC0_9PEZI</name>
<organism evidence="2 3">
    <name type="scientific">Neurospora hispaniola</name>
    <dbReference type="NCBI Taxonomy" id="588809"/>
    <lineage>
        <taxon>Eukaryota</taxon>
        <taxon>Fungi</taxon>
        <taxon>Dikarya</taxon>
        <taxon>Ascomycota</taxon>
        <taxon>Pezizomycotina</taxon>
        <taxon>Sordariomycetes</taxon>
        <taxon>Sordariomycetidae</taxon>
        <taxon>Sordariales</taxon>
        <taxon>Sordariaceae</taxon>
        <taxon>Neurospora</taxon>
    </lineage>
</organism>
<protein>
    <submittedName>
        <fullName evidence="2">Uncharacterized protein</fullName>
    </submittedName>
</protein>
<gene>
    <name evidence="2" type="ORF">B0T23DRAFT_119209</name>
</gene>
<evidence type="ECO:0000256" key="1">
    <source>
        <dbReference type="SAM" id="MobiDB-lite"/>
    </source>
</evidence>
<feature type="region of interest" description="Disordered" evidence="1">
    <location>
        <begin position="74"/>
        <end position="98"/>
    </location>
</feature>
<comment type="caution">
    <text evidence="2">The sequence shown here is derived from an EMBL/GenBank/DDBJ whole genome shotgun (WGS) entry which is preliminary data.</text>
</comment>
<accession>A0AAJ0IAC0</accession>